<organism evidence="8 9">
    <name type="scientific">Amorphus orientalis</name>
    <dbReference type="NCBI Taxonomy" id="649198"/>
    <lineage>
        <taxon>Bacteria</taxon>
        <taxon>Pseudomonadati</taxon>
        <taxon>Pseudomonadota</taxon>
        <taxon>Alphaproteobacteria</taxon>
        <taxon>Hyphomicrobiales</taxon>
        <taxon>Amorphaceae</taxon>
        <taxon>Amorphus</taxon>
    </lineage>
</organism>
<dbReference type="Pfam" id="PF07690">
    <property type="entry name" value="MFS_1"/>
    <property type="match status" value="1"/>
</dbReference>
<dbReference type="InterPro" id="IPR005829">
    <property type="entry name" value="Sugar_transporter_CS"/>
</dbReference>
<name>A0AAE4ATX5_9HYPH</name>
<dbReference type="Gene3D" id="1.20.1250.20">
    <property type="entry name" value="MFS general substrate transporter like domains"/>
    <property type="match status" value="1"/>
</dbReference>
<feature type="transmembrane region" description="Helical" evidence="7">
    <location>
        <begin position="364"/>
        <end position="381"/>
    </location>
</feature>
<feature type="transmembrane region" description="Helical" evidence="7">
    <location>
        <begin position="205"/>
        <end position="224"/>
    </location>
</feature>
<reference evidence="8" key="1">
    <citation type="submission" date="2023-07" db="EMBL/GenBank/DDBJ databases">
        <title>Genomic Encyclopedia of Type Strains, Phase IV (KMG-IV): sequencing the most valuable type-strain genomes for metagenomic binning, comparative biology and taxonomic classification.</title>
        <authorList>
            <person name="Goeker M."/>
        </authorList>
    </citation>
    <scope>NUCLEOTIDE SEQUENCE</scope>
    <source>
        <strain evidence="8">DSM 21202</strain>
    </source>
</reference>
<dbReference type="Proteomes" id="UP001229244">
    <property type="component" value="Unassembled WGS sequence"/>
</dbReference>
<evidence type="ECO:0000256" key="6">
    <source>
        <dbReference type="ARBA" id="ARBA00023136"/>
    </source>
</evidence>
<evidence type="ECO:0000313" key="8">
    <source>
        <dbReference type="EMBL" id="MDQ0316572.1"/>
    </source>
</evidence>
<feature type="transmembrane region" description="Helical" evidence="7">
    <location>
        <begin position="39"/>
        <end position="61"/>
    </location>
</feature>
<feature type="transmembrane region" description="Helical" evidence="7">
    <location>
        <begin position="98"/>
        <end position="120"/>
    </location>
</feature>
<protein>
    <submittedName>
        <fullName evidence="8">MFS family permease</fullName>
    </submittedName>
</protein>
<dbReference type="InterPro" id="IPR050171">
    <property type="entry name" value="MFS_Transporters"/>
</dbReference>
<dbReference type="SUPFAM" id="SSF103473">
    <property type="entry name" value="MFS general substrate transporter"/>
    <property type="match status" value="1"/>
</dbReference>
<evidence type="ECO:0000256" key="5">
    <source>
        <dbReference type="ARBA" id="ARBA00022989"/>
    </source>
</evidence>
<dbReference type="PROSITE" id="PS00216">
    <property type="entry name" value="SUGAR_TRANSPORT_1"/>
    <property type="match status" value="1"/>
</dbReference>
<evidence type="ECO:0000256" key="1">
    <source>
        <dbReference type="ARBA" id="ARBA00004651"/>
    </source>
</evidence>
<sequence length="384" mass="39436">MTSNRALIWLHSATLIAFLAASSVPSPLYRLYQDAFGFSPLVLTSIFAIYPLALLASLILLGPISDHVGRRPVILGAIGLELAAMALFLLASGAEWLIAARVVQGVATGIAAATVGATLIDVDRDAGGFANSVAPMTGMGIGALASALLVRYAPAPLHLGFVVLVAIFLLQIARTARAPETLGERAPGRHRIRFRIVVPPRARPALIGVAPILIAIWALGGYYLSLMPSLITEFAGEDAAWIGGAAVFALTMTGAVSVIAMRNQPARTALATGTGALAFGVAAVVLSIDIANPVLLLLGSMLAGVGFGVGFLGAIRSVMPLAAPDERAGLMSAFYVLCYLANALPVLAAGYATSRFGLVPTANGFAAGIILLAILGGIGLLRRP</sequence>
<comment type="caution">
    <text evidence="8">The sequence shown here is derived from an EMBL/GenBank/DDBJ whole genome shotgun (WGS) entry which is preliminary data.</text>
</comment>
<gene>
    <name evidence="8" type="ORF">J2S73_003048</name>
</gene>
<feature type="transmembrane region" description="Helical" evidence="7">
    <location>
        <begin position="156"/>
        <end position="173"/>
    </location>
</feature>
<feature type="transmembrane region" description="Helical" evidence="7">
    <location>
        <begin position="239"/>
        <end position="261"/>
    </location>
</feature>
<keyword evidence="6 7" id="KW-0472">Membrane</keyword>
<keyword evidence="2" id="KW-0813">Transport</keyword>
<proteinExistence type="predicted"/>
<dbReference type="GO" id="GO:0005886">
    <property type="term" value="C:plasma membrane"/>
    <property type="evidence" value="ECO:0007669"/>
    <property type="project" value="UniProtKB-SubCell"/>
</dbReference>
<evidence type="ECO:0000256" key="4">
    <source>
        <dbReference type="ARBA" id="ARBA00022692"/>
    </source>
</evidence>
<feature type="transmembrane region" description="Helical" evidence="7">
    <location>
        <begin position="294"/>
        <end position="318"/>
    </location>
</feature>
<dbReference type="GO" id="GO:0022857">
    <property type="term" value="F:transmembrane transporter activity"/>
    <property type="evidence" value="ECO:0007669"/>
    <property type="project" value="InterPro"/>
</dbReference>
<dbReference type="RefSeq" id="WP_306886459.1">
    <property type="nucleotide sequence ID" value="NZ_JAUSUL010000003.1"/>
</dbReference>
<evidence type="ECO:0000256" key="7">
    <source>
        <dbReference type="SAM" id="Phobius"/>
    </source>
</evidence>
<dbReference type="InterPro" id="IPR036259">
    <property type="entry name" value="MFS_trans_sf"/>
</dbReference>
<dbReference type="EMBL" id="JAUSUL010000003">
    <property type="protein sequence ID" value="MDQ0316572.1"/>
    <property type="molecule type" value="Genomic_DNA"/>
</dbReference>
<dbReference type="InterPro" id="IPR011701">
    <property type="entry name" value="MFS"/>
</dbReference>
<dbReference type="AlphaFoldDB" id="A0AAE4ATX5"/>
<evidence type="ECO:0000313" key="9">
    <source>
        <dbReference type="Proteomes" id="UP001229244"/>
    </source>
</evidence>
<keyword evidence="5 7" id="KW-1133">Transmembrane helix</keyword>
<feature type="transmembrane region" description="Helical" evidence="7">
    <location>
        <begin position="268"/>
        <end position="288"/>
    </location>
</feature>
<keyword evidence="3" id="KW-1003">Cell membrane</keyword>
<feature type="transmembrane region" description="Helical" evidence="7">
    <location>
        <begin position="132"/>
        <end position="150"/>
    </location>
</feature>
<dbReference type="PANTHER" id="PTHR23517">
    <property type="entry name" value="RESISTANCE PROTEIN MDTM, PUTATIVE-RELATED-RELATED"/>
    <property type="match status" value="1"/>
</dbReference>
<keyword evidence="9" id="KW-1185">Reference proteome</keyword>
<keyword evidence="4 7" id="KW-0812">Transmembrane</keyword>
<evidence type="ECO:0000256" key="3">
    <source>
        <dbReference type="ARBA" id="ARBA00022475"/>
    </source>
</evidence>
<comment type="subcellular location">
    <subcellularLocation>
        <location evidence="1">Cell membrane</location>
        <topology evidence="1">Multi-pass membrane protein</topology>
    </subcellularLocation>
</comment>
<accession>A0AAE4ATX5</accession>
<feature type="transmembrane region" description="Helical" evidence="7">
    <location>
        <begin position="73"/>
        <end position="92"/>
    </location>
</feature>
<evidence type="ECO:0000256" key="2">
    <source>
        <dbReference type="ARBA" id="ARBA00022448"/>
    </source>
</evidence>
<dbReference type="PANTHER" id="PTHR23517:SF13">
    <property type="entry name" value="MAJOR FACILITATOR SUPERFAMILY MFS_1"/>
    <property type="match status" value="1"/>
</dbReference>
<feature type="transmembrane region" description="Helical" evidence="7">
    <location>
        <begin position="330"/>
        <end position="352"/>
    </location>
</feature>